<name>A0AAW5G9U3_9GAMM</name>
<evidence type="ECO:0000313" key="5">
    <source>
        <dbReference type="Proteomes" id="UP001055618"/>
    </source>
</evidence>
<keyword evidence="1" id="KW-0812">Transmembrane</keyword>
<dbReference type="GO" id="GO:0016020">
    <property type="term" value="C:membrane"/>
    <property type="evidence" value="ECO:0007669"/>
    <property type="project" value="TreeGrafter"/>
</dbReference>
<dbReference type="InterPro" id="IPR050879">
    <property type="entry name" value="Acyltransferase_3"/>
</dbReference>
<feature type="transmembrane region" description="Helical" evidence="1">
    <location>
        <begin position="79"/>
        <end position="99"/>
    </location>
</feature>
<proteinExistence type="predicted"/>
<feature type="transmembrane region" description="Helical" evidence="1">
    <location>
        <begin position="313"/>
        <end position="334"/>
    </location>
</feature>
<feature type="transmembrane region" description="Helical" evidence="1">
    <location>
        <begin position="252"/>
        <end position="275"/>
    </location>
</feature>
<dbReference type="EMBL" id="SGPY01000002">
    <property type="protein sequence ID" value="MCL6367585.1"/>
    <property type="molecule type" value="Genomic_DNA"/>
</dbReference>
<dbReference type="Proteomes" id="UP001057360">
    <property type="component" value="Unassembled WGS sequence"/>
</dbReference>
<keyword evidence="5" id="KW-1185">Reference proteome</keyword>
<feature type="transmembrane region" description="Helical" evidence="1">
    <location>
        <begin position="133"/>
        <end position="153"/>
    </location>
</feature>
<evidence type="ECO:0000259" key="2">
    <source>
        <dbReference type="Pfam" id="PF01757"/>
    </source>
</evidence>
<comment type="caution">
    <text evidence="4">The sequence shown here is derived from an EMBL/GenBank/DDBJ whole genome shotgun (WGS) entry which is preliminary data.</text>
</comment>
<evidence type="ECO:0000313" key="4">
    <source>
        <dbReference type="EMBL" id="MCL6367585.1"/>
    </source>
</evidence>
<dbReference type="Pfam" id="PF01757">
    <property type="entry name" value="Acyl_transf_3"/>
    <property type="match status" value="1"/>
</dbReference>
<dbReference type="RefSeq" id="WP_249681628.1">
    <property type="nucleotide sequence ID" value="NZ_SGPX01000002.1"/>
</dbReference>
<feature type="transmembrane region" description="Helical" evidence="1">
    <location>
        <begin position="41"/>
        <end position="58"/>
    </location>
</feature>
<reference evidence="4" key="1">
    <citation type="submission" date="2019-02" db="EMBL/GenBank/DDBJ databases">
        <title>New Zealand Erwinia strains with phe-tRNA free attachment sites.</title>
        <authorList>
            <person name="Nunes-Leite L."/>
            <person name="Pitman A.R."/>
        </authorList>
    </citation>
    <scope>NUCLEOTIDE SEQUENCE</scope>
    <source>
        <strain evidence="4">Ec-140</strain>
        <strain evidence="3">Ec-143</strain>
    </source>
</reference>
<evidence type="ECO:0000256" key="1">
    <source>
        <dbReference type="SAM" id="Phobius"/>
    </source>
</evidence>
<keyword evidence="1" id="KW-1133">Transmembrane helix</keyword>
<dbReference type="InterPro" id="IPR002656">
    <property type="entry name" value="Acyl_transf_3_dom"/>
</dbReference>
<feature type="transmembrane region" description="Helical" evidence="1">
    <location>
        <begin position="281"/>
        <end position="301"/>
    </location>
</feature>
<dbReference type="GO" id="GO:0016747">
    <property type="term" value="F:acyltransferase activity, transferring groups other than amino-acyl groups"/>
    <property type="evidence" value="ECO:0007669"/>
    <property type="project" value="InterPro"/>
</dbReference>
<feature type="transmembrane region" description="Helical" evidence="1">
    <location>
        <begin position="159"/>
        <end position="178"/>
    </location>
</feature>
<feature type="transmembrane region" description="Helical" evidence="1">
    <location>
        <begin position="190"/>
        <end position="215"/>
    </location>
</feature>
<dbReference type="PANTHER" id="PTHR23028">
    <property type="entry name" value="ACETYLTRANSFERASE"/>
    <property type="match status" value="1"/>
</dbReference>
<keyword evidence="1" id="KW-0472">Membrane</keyword>
<keyword evidence="4" id="KW-0012">Acyltransferase</keyword>
<dbReference type="EMBL" id="SGPX01000002">
    <property type="protein sequence ID" value="MCL6350491.1"/>
    <property type="molecule type" value="Genomic_DNA"/>
</dbReference>
<evidence type="ECO:0000313" key="6">
    <source>
        <dbReference type="Proteomes" id="UP001057360"/>
    </source>
</evidence>
<evidence type="ECO:0000313" key="3">
    <source>
        <dbReference type="EMBL" id="MCL6350491.1"/>
    </source>
</evidence>
<organism evidence="4 6">
    <name type="scientific">Pectobacterium polaris</name>
    <dbReference type="NCBI Taxonomy" id="2042057"/>
    <lineage>
        <taxon>Bacteria</taxon>
        <taxon>Pseudomonadati</taxon>
        <taxon>Pseudomonadota</taxon>
        <taxon>Gammaproteobacteria</taxon>
        <taxon>Enterobacterales</taxon>
        <taxon>Pectobacteriaceae</taxon>
        <taxon>Pectobacterium</taxon>
    </lineage>
</organism>
<dbReference type="Proteomes" id="UP001055618">
    <property type="component" value="Unassembled WGS sequence"/>
</dbReference>
<feature type="transmembrane region" description="Helical" evidence="1">
    <location>
        <begin position="12"/>
        <end position="35"/>
    </location>
</feature>
<sequence>MEKIKLDQLTGLRYFAALLVFLSHLSWGGSSLYLVNIFESGYVGVSFFFLLSGFVLSYSYKQKILDRSLSFIKYFLLRLARLSPLHFLTALPFFLYALYKLDLSFFKLVLNLFYLQSWVPSSTYYFSFNSPSWSLSNEMFFYICFFPLIFIRVKTLLKFFILLFVIIFFSASLVELLYSEKVFFGSSTLAHWLFYIFPGFRLLEFIVGMLLFKLWESGFRLPSWVTFPSYVLLFLSMYFAKEVPEPFRMSLFFLPFIVLFFYVHLTESGLVVRFFSTKTMVLLGNSSFAFYLIHQPLIVVLKKIVVKFELSNFSFFVFSCLVISFLSIAIYVLYERRAEFYLKLLIKEKVN</sequence>
<keyword evidence="4" id="KW-0808">Transferase</keyword>
<dbReference type="AlphaFoldDB" id="A0AAW5G9U3"/>
<accession>A0AAW5G9U3</accession>
<feature type="domain" description="Acyltransferase 3" evidence="2">
    <location>
        <begin position="8"/>
        <end position="331"/>
    </location>
</feature>
<dbReference type="GO" id="GO:0000271">
    <property type="term" value="P:polysaccharide biosynthetic process"/>
    <property type="evidence" value="ECO:0007669"/>
    <property type="project" value="TreeGrafter"/>
</dbReference>
<protein>
    <submittedName>
        <fullName evidence="4">Acyltransferase</fullName>
    </submittedName>
</protein>
<gene>
    <name evidence="3" type="ORF">EXT50_04815</name>
    <name evidence="4" type="ORF">EXT53_03210</name>
</gene>
<dbReference type="PANTHER" id="PTHR23028:SF53">
    <property type="entry name" value="ACYL_TRANSF_3 DOMAIN-CONTAINING PROTEIN"/>
    <property type="match status" value="1"/>
</dbReference>
<feature type="transmembrane region" description="Helical" evidence="1">
    <location>
        <begin position="221"/>
        <end position="240"/>
    </location>
</feature>